<dbReference type="GO" id="GO:0003690">
    <property type="term" value="F:double-stranded DNA binding"/>
    <property type="evidence" value="ECO:0007669"/>
    <property type="project" value="InterPro"/>
</dbReference>
<reference evidence="3" key="2">
    <citation type="submission" date="2025-08" db="UniProtKB">
        <authorList>
            <consortium name="Ensembl"/>
        </authorList>
    </citation>
    <scope>IDENTIFICATION</scope>
</reference>
<name>A0A3P8PY65_ASTCA</name>
<keyword evidence="1" id="KW-0479">Metal-binding</keyword>
<keyword evidence="4" id="KW-1185">Reference proteome</keyword>
<accession>A0A3P8PY65</accession>
<evidence type="ECO:0000259" key="2">
    <source>
        <dbReference type="PROSITE" id="PS50158"/>
    </source>
</evidence>
<dbReference type="GO" id="GO:0003824">
    <property type="term" value="F:catalytic activity"/>
    <property type="evidence" value="ECO:0007669"/>
    <property type="project" value="InterPro"/>
</dbReference>
<dbReference type="CDD" id="cd09076">
    <property type="entry name" value="L1-EN"/>
    <property type="match status" value="1"/>
</dbReference>
<dbReference type="Proteomes" id="UP000265100">
    <property type="component" value="Chromosome 6"/>
</dbReference>
<dbReference type="GO" id="GO:0002218">
    <property type="term" value="P:activation of innate immune response"/>
    <property type="evidence" value="ECO:0007669"/>
    <property type="project" value="InterPro"/>
</dbReference>
<reference evidence="3" key="3">
    <citation type="submission" date="2025-09" db="UniProtKB">
        <authorList>
            <consortium name="Ensembl"/>
        </authorList>
    </citation>
    <scope>IDENTIFICATION</scope>
</reference>
<dbReference type="Ensembl" id="ENSACLT00000022497.2">
    <property type="protein sequence ID" value="ENSACLP00000021985.2"/>
    <property type="gene ID" value="ENSACLG00000014940.2"/>
</dbReference>
<dbReference type="PROSITE" id="PS50158">
    <property type="entry name" value="ZF_CCHC"/>
    <property type="match status" value="1"/>
</dbReference>
<dbReference type="InterPro" id="IPR042509">
    <property type="entry name" value="ZCCHC3"/>
</dbReference>
<dbReference type="GO" id="GO:0003723">
    <property type="term" value="F:RNA binding"/>
    <property type="evidence" value="ECO:0007669"/>
    <property type="project" value="InterPro"/>
</dbReference>
<dbReference type="GeneTree" id="ENSGT00990000203914"/>
<proteinExistence type="predicted"/>
<gene>
    <name evidence="3" type="primary">RARS1</name>
</gene>
<dbReference type="PANTHER" id="PTHR22639">
    <property type="entry name" value="GAG-RELATED PROTEIN"/>
    <property type="match status" value="1"/>
</dbReference>
<dbReference type="SMART" id="SM00343">
    <property type="entry name" value="ZnF_C2HC"/>
    <property type="match status" value="3"/>
</dbReference>
<evidence type="ECO:0000313" key="4">
    <source>
        <dbReference type="Proteomes" id="UP000265100"/>
    </source>
</evidence>
<dbReference type="InterPro" id="IPR036691">
    <property type="entry name" value="Endo/exonu/phosph_ase_sf"/>
</dbReference>
<dbReference type="Pfam" id="PF00098">
    <property type="entry name" value="zf-CCHC"/>
    <property type="match status" value="2"/>
</dbReference>
<dbReference type="AlphaFoldDB" id="A0A3P8PY65"/>
<keyword evidence="1" id="KW-0862">Zinc</keyword>
<dbReference type="PANTHER" id="PTHR22639:SF3">
    <property type="entry name" value="ZINC FINGER CCHC DOMAIN-CONTAINING PROTEIN 3"/>
    <property type="match status" value="1"/>
</dbReference>
<evidence type="ECO:0000256" key="1">
    <source>
        <dbReference type="PROSITE-ProRule" id="PRU00047"/>
    </source>
</evidence>
<dbReference type="Gene3D" id="4.10.60.10">
    <property type="entry name" value="Zinc finger, CCHC-type"/>
    <property type="match status" value="1"/>
</dbReference>
<sequence>MRRDGAGHIVSIPNSISFGPFNGRVIYPGQANRCFVCQALDHQVRDCPTFKCWKCGELGHKAKECQNDSECSLCGLKGHTFFKCPKSFANITKASQQPSTGASRTNLPTISALSVASNPAPLQERPTHGNVILKIITWNVRGLQSERLRKKKVLFLQKLDYDILCLQELRLKTKEDIEELIKLWGPSHSVVSIGEDSADGVGFFFKNTHVNIIKKRDIIPGRLLLVDCHYGGQKFRLINVYTAPERTKKMQLLKKMRHLLECGFNTVLCGDFNMVTEENDRIASTIFKESREGKLLTQICNDASLRDLYRILNPQTIHFTRFDSSSKTRIDRIYISSEIVALRYNDFVTDFSDHKVVRATILFKHKQNPWFRWASVRIL</sequence>
<dbReference type="InterPro" id="IPR005135">
    <property type="entry name" value="Endo/exonuclease/phosphatase"/>
</dbReference>
<feature type="domain" description="CCHC-type" evidence="2">
    <location>
        <begin position="51"/>
        <end position="67"/>
    </location>
</feature>
<dbReference type="STRING" id="8154.ENSACLP00000021985"/>
<evidence type="ECO:0000313" key="3">
    <source>
        <dbReference type="Ensembl" id="ENSACLP00000021985.2"/>
    </source>
</evidence>
<reference evidence="3" key="1">
    <citation type="submission" date="2018-05" db="EMBL/GenBank/DDBJ databases">
        <authorList>
            <person name="Datahose"/>
        </authorList>
    </citation>
    <scope>NUCLEOTIDE SEQUENCE</scope>
</reference>
<keyword evidence="1" id="KW-0863">Zinc-finger</keyword>
<dbReference type="Pfam" id="PF03372">
    <property type="entry name" value="Exo_endo_phos"/>
    <property type="match status" value="1"/>
</dbReference>
<dbReference type="SUPFAM" id="SSF56219">
    <property type="entry name" value="DNase I-like"/>
    <property type="match status" value="1"/>
</dbReference>
<organism evidence="3 4">
    <name type="scientific">Astatotilapia calliptera</name>
    <name type="common">Eastern happy</name>
    <name type="synonym">Chromis callipterus</name>
    <dbReference type="NCBI Taxonomy" id="8154"/>
    <lineage>
        <taxon>Eukaryota</taxon>
        <taxon>Metazoa</taxon>
        <taxon>Chordata</taxon>
        <taxon>Craniata</taxon>
        <taxon>Vertebrata</taxon>
        <taxon>Euteleostomi</taxon>
        <taxon>Actinopterygii</taxon>
        <taxon>Neopterygii</taxon>
        <taxon>Teleostei</taxon>
        <taxon>Neoteleostei</taxon>
        <taxon>Acanthomorphata</taxon>
        <taxon>Ovalentaria</taxon>
        <taxon>Cichlomorphae</taxon>
        <taxon>Cichliformes</taxon>
        <taxon>Cichlidae</taxon>
        <taxon>African cichlids</taxon>
        <taxon>Pseudocrenilabrinae</taxon>
        <taxon>Haplochromini</taxon>
        <taxon>Astatotilapia</taxon>
    </lineage>
</organism>
<dbReference type="InterPro" id="IPR001878">
    <property type="entry name" value="Znf_CCHC"/>
</dbReference>
<dbReference type="SUPFAM" id="SSF57756">
    <property type="entry name" value="Retrovirus zinc finger-like domains"/>
    <property type="match status" value="1"/>
</dbReference>
<dbReference type="GO" id="GO:0008270">
    <property type="term" value="F:zinc ion binding"/>
    <property type="evidence" value="ECO:0007669"/>
    <property type="project" value="UniProtKB-KW"/>
</dbReference>
<dbReference type="OMA" id="CEDFNIV"/>
<dbReference type="InterPro" id="IPR036875">
    <property type="entry name" value="Znf_CCHC_sf"/>
</dbReference>
<protein>
    <recommendedName>
        <fullName evidence="2">CCHC-type domain-containing protein</fullName>
    </recommendedName>
</protein>
<dbReference type="Gene3D" id="3.60.10.10">
    <property type="entry name" value="Endonuclease/exonuclease/phosphatase"/>
    <property type="match status" value="1"/>
</dbReference>